<evidence type="ECO:0000259" key="1">
    <source>
        <dbReference type="PROSITE" id="PS51330"/>
    </source>
</evidence>
<gene>
    <name evidence="2" type="ORF">COT25_04305</name>
</gene>
<dbReference type="AlphaFoldDB" id="A0A2H0YSG7"/>
<dbReference type="EMBL" id="PEXV01000139">
    <property type="protein sequence ID" value="PIS41219.1"/>
    <property type="molecule type" value="Genomic_DNA"/>
</dbReference>
<proteinExistence type="predicted"/>
<name>A0A2H0YSG7_9BACT</name>
<dbReference type="InterPro" id="IPR050765">
    <property type="entry name" value="Riboflavin_Biosynth_HTPR"/>
</dbReference>
<dbReference type="InterPro" id="IPR024072">
    <property type="entry name" value="DHFR-like_dom_sf"/>
</dbReference>
<evidence type="ECO:0000313" key="3">
    <source>
        <dbReference type="Proteomes" id="UP000228711"/>
    </source>
</evidence>
<dbReference type="Gene3D" id="3.40.430.10">
    <property type="entry name" value="Dihydrofolate Reductase, subunit A"/>
    <property type="match status" value="1"/>
</dbReference>
<comment type="caution">
    <text evidence="2">The sequence shown here is derived from an EMBL/GenBank/DDBJ whole genome shotgun (WGS) entry which is preliminary data.</text>
</comment>
<organism evidence="2 3">
    <name type="scientific">Candidatus Kerfeldbacteria bacterium CG08_land_8_20_14_0_20_42_7</name>
    <dbReference type="NCBI Taxonomy" id="2014245"/>
    <lineage>
        <taxon>Bacteria</taxon>
        <taxon>Candidatus Kerfeldiibacteriota</taxon>
    </lineage>
</organism>
<protein>
    <submittedName>
        <fullName evidence="2">Dihydrofolate reductase</fullName>
    </submittedName>
</protein>
<feature type="domain" description="DHFR" evidence="1">
    <location>
        <begin position="4"/>
        <end position="172"/>
    </location>
</feature>
<dbReference type="GO" id="GO:0046654">
    <property type="term" value="P:tetrahydrofolate biosynthetic process"/>
    <property type="evidence" value="ECO:0007669"/>
    <property type="project" value="InterPro"/>
</dbReference>
<dbReference type="InterPro" id="IPR001796">
    <property type="entry name" value="DHFR_dom"/>
</dbReference>
<dbReference type="PROSITE" id="PS51330">
    <property type="entry name" value="DHFR_2"/>
    <property type="match status" value="1"/>
</dbReference>
<reference evidence="3" key="1">
    <citation type="submission" date="2017-09" db="EMBL/GenBank/DDBJ databases">
        <title>Depth-based differentiation of microbial function through sediment-hosted aquifers and enrichment of novel symbionts in the deep terrestrial subsurface.</title>
        <authorList>
            <person name="Probst A.J."/>
            <person name="Ladd B."/>
            <person name="Jarett J.K."/>
            <person name="Geller-Mcgrath D.E."/>
            <person name="Sieber C.M.K."/>
            <person name="Emerson J.B."/>
            <person name="Anantharaman K."/>
            <person name="Thomas B.C."/>
            <person name="Malmstrom R."/>
            <person name="Stieglmeier M."/>
            <person name="Klingl A."/>
            <person name="Woyke T."/>
            <person name="Ryan C.M."/>
            <person name="Banfield J.F."/>
        </authorList>
    </citation>
    <scope>NUCLEOTIDE SEQUENCE [LARGE SCALE GENOMIC DNA]</scope>
</reference>
<evidence type="ECO:0000313" key="2">
    <source>
        <dbReference type="EMBL" id="PIS41219.1"/>
    </source>
</evidence>
<accession>A0A2H0YSG7</accession>
<sequence>MRPRTIAIAAITVDGKIARGNHELVRWTSKEDKNFFRSETARIGVMVLGNTTFETFPAPLPDRLHVVMTRNSREKKTISGHVEFTSQPPKAILSDLDARGFKQVVIAGGSRIYTEFVQEKLLDELWLTVEPQAFGEGVGIFSAPVSCSLRLKKQSLLNPDSVLLQYTVRYNN</sequence>
<dbReference type="PANTHER" id="PTHR38011">
    <property type="entry name" value="DIHYDROFOLATE REDUCTASE FAMILY PROTEIN (AFU_ORTHOLOGUE AFUA_8G06820)"/>
    <property type="match status" value="1"/>
</dbReference>
<dbReference type="SUPFAM" id="SSF53597">
    <property type="entry name" value="Dihydrofolate reductase-like"/>
    <property type="match status" value="1"/>
</dbReference>
<dbReference type="PRINTS" id="PR00070">
    <property type="entry name" value="DHFR"/>
</dbReference>
<dbReference type="GO" id="GO:0004146">
    <property type="term" value="F:dihydrofolate reductase activity"/>
    <property type="evidence" value="ECO:0007669"/>
    <property type="project" value="InterPro"/>
</dbReference>
<dbReference type="Proteomes" id="UP000228711">
    <property type="component" value="Unassembled WGS sequence"/>
</dbReference>
<dbReference type="Pfam" id="PF00186">
    <property type="entry name" value="DHFR_1"/>
    <property type="match status" value="1"/>
</dbReference>